<keyword evidence="3" id="KW-1185">Reference proteome</keyword>
<dbReference type="EMBL" id="CP002349">
    <property type="protein sequence ID" value="ADR23156.1"/>
    <property type="molecule type" value="Genomic_DNA"/>
</dbReference>
<keyword evidence="1" id="KW-0732">Signal</keyword>
<dbReference type="HOGENOM" id="CLU_2023947_0_0_10"/>
<evidence type="ECO:0008006" key="4">
    <source>
        <dbReference type="Google" id="ProtNLM"/>
    </source>
</evidence>
<dbReference type="Proteomes" id="UP000008720">
    <property type="component" value="Chromosome"/>
</dbReference>
<accession>E4TV91</accession>
<dbReference type="KEGG" id="mtt:Ftrac_3182"/>
<proteinExistence type="predicted"/>
<feature type="signal peptide" evidence="1">
    <location>
        <begin position="1"/>
        <end position="22"/>
    </location>
</feature>
<organism evidence="2 3">
    <name type="scientific">Marivirga tractuosa (strain ATCC 23168 / DSM 4126 / NBRC 15989 / NCIMB 1408 / VKM B-1430 / H-43)</name>
    <name type="common">Microscilla tractuosa</name>
    <name type="synonym">Flexibacter tractuosus</name>
    <dbReference type="NCBI Taxonomy" id="643867"/>
    <lineage>
        <taxon>Bacteria</taxon>
        <taxon>Pseudomonadati</taxon>
        <taxon>Bacteroidota</taxon>
        <taxon>Cytophagia</taxon>
        <taxon>Cytophagales</taxon>
        <taxon>Marivirgaceae</taxon>
        <taxon>Marivirga</taxon>
    </lineage>
</organism>
<dbReference type="AlphaFoldDB" id="E4TV91"/>
<evidence type="ECO:0000256" key="1">
    <source>
        <dbReference type="SAM" id="SignalP"/>
    </source>
</evidence>
<reference evidence="2 3" key="1">
    <citation type="journal article" date="2011" name="Stand. Genomic Sci.">
        <title>Complete genome sequence of Marivirga tractuosa type strain (H-43).</title>
        <authorList>
            <person name="Pagani I."/>
            <person name="Chertkov O."/>
            <person name="Lapidus A."/>
            <person name="Lucas S."/>
            <person name="Del Rio T.G."/>
            <person name="Tice H."/>
            <person name="Copeland A."/>
            <person name="Cheng J.F."/>
            <person name="Nolan M."/>
            <person name="Saunders E."/>
            <person name="Pitluck S."/>
            <person name="Held B."/>
            <person name="Goodwin L."/>
            <person name="Liolios K."/>
            <person name="Ovchinikova G."/>
            <person name="Ivanova N."/>
            <person name="Mavromatis K."/>
            <person name="Pati A."/>
            <person name="Chen A."/>
            <person name="Palaniappan K."/>
            <person name="Land M."/>
            <person name="Hauser L."/>
            <person name="Jeffries C.D."/>
            <person name="Detter J.C."/>
            <person name="Han C."/>
            <person name="Tapia R."/>
            <person name="Ngatchou-Djao O.D."/>
            <person name="Rohde M."/>
            <person name="Goker M."/>
            <person name="Spring S."/>
            <person name="Sikorski J."/>
            <person name="Woyke T."/>
            <person name="Bristow J."/>
            <person name="Eisen J.A."/>
            <person name="Markowitz V."/>
            <person name="Hugenholtz P."/>
            <person name="Klenk H.P."/>
            <person name="Kyrpides N.C."/>
        </authorList>
    </citation>
    <scope>NUCLEOTIDE SEQUENCE [LARGE SCALE GENOMIC DNA]</scope>
    <source>
        <strain evidence="3">ATCC 23168 / DSM 4126 / NBRC 15989 / NCIMB 1408 / VKM B-1430 / H-43</strain>
    </source>
</reference>
<name>E4TV91_MARTH</name>
<sequence>MKLQTQYIFIILSFLAACTTSAEKTTELNDPIFRECDSLIEKASLDFENGIRDYTIMGTVYATEFEMFYFEYMKEHHDVTIKASCVIDFPRECYQSAMNSLIEKELGEDIIEKTRKAAKEEF</sequence>
<feature type="chain" id="PRO_5003190169" description="Lipoprotein" evidence="1">
    <location>
        <begin position="23"/>
        <end position="122"/>
    </location>
</feature>
<protein>
    <recommendedName>
        <fullName evidence="4">Lipoprotein</fullName>
    </recommendedName>
</protein>
<dbReference type="RefSeq" id="WP_013455298.1">
    <property type="nucleotide sequence ID" value="NC_014759.1"/>
</dbReference>
<dbReference type="PROSITE" id="PS51257">
    <property type="entry name" value="PROKAR_LIPOPROTEIN"/>
    <property type="match status" value="1"/>
</dbReference>
<gene>
    <name evidence="2" type="ordered locus">Ftrac_3182</name>
</gene>
<evidence type="ECO:0000313" key="3">
    <source>
        <dbReference type="Proteomes" id="UP000008720"/>
    </source>
</evidence>
<evidence type="ECO:0000313" key="2">
    <source>
        <dbReference type="EMBL" id="ADR23156.1"/>
    </source>
</evidence>